<sequence length="152" mass="17745">MSDEHKKMISEISSVLKKLDLESLAFIREQAGVLLYNMEVRERNKENRELSQQNESLIHNSPEKDQAIYFEQLKNGKFFNLCIGKEHIFMDYKEIKALLKIASAAENPSQGALRLYNWFKRERKDVLIDAHIGSASHRALLSIYRELLDTFD</sequence>
<organism evidence="1 2">
    <name type="scientific">Spirochaeta isovalerica</name>
    <dbReference type="NCBI Taxonomy" id="150"/>
    <lineage>
        <taxon>Bacteria</taxon>
        <taxon>Pseudomonadati</taxon>
        <taxon>Spirochaetota</taxon>
        <taxon>Spirochaetia</taxon>
        <taxon>Spirochaetales</taxon>
        <taxon>Spirochaetaceae</taxon>
        <taxon>Spirochaeta</taxon>
    </lineage>
</organism>
<evidence type="ECO:0000313" key="1">
    <source>
        <dbReference type="EMBL" id="MBB6480130.1"/>
    </source>
</evidence>
<keyword evidence="2" id="KW-1185">Reference proteome</keyword>
<dbReference type="RefSeq" id="WP_184745976.1">
    <property type="nucleotide sequence ID" value="NZ_JACHGJ010000002.1"/>
</dbReference>
<reference evidence="1 2" key="1">
    <citation type="submission" date="2020-08" db="EMBL/GenBank/DDBJ databases">
        <title>Genomic Encyclopedia of Type Strains, Phase IV (KMG-IV): sequencing the most valuable type-strain genomes for metagenomic binning, comparative biology and taxonomic classification.</title>
        <authorList>
            <person name="Goeker M."/>
        </authorList>
    </citation>
    <scope>NUCLEOTIDE SEQUENCE [LARGE SCALE GENOMIC DNA]</scope>
    <source>
        <strain evidence="1 2">DSM 2461</strain>
    </source>
</reference>
<dbReference type="AlphaFoldDB" id="A0A841RAU0"/>
<gene>
    <name evidence="1" type="ORF">HNR50_001788</name>
</gene>
<dbReference type="EMBL" id="JACHGJ010000002">
    <property type="protein sequence ID" value="MBB6480130.1"/>
    <property type="molecule type" value="Genomic_DNA"/>
</dbReference>
<accession>A0A841RAU0</accession>
<proteinExistence type="predicted"/>
<comment type="caution">
    <text evidence="1">The sequence shown here is derived from an EMBL/GenBank/DDBJ whole genome shotgun (WGS) entry which is preliminary data.</text>
</comment>
<dbReference type="Proteomes" id="UP000587760">
    <property type="component" value="Unassembled WGS sequence"/>
</dbReference>
<protein>
    <submittedName>
        <fullName evidence="1">Uncharacterized protein</fullName>
    </submittedName>
</protein>
<evidence type="ECO:0000313" key="2">
    <source>
        <dbReference type="Proteomes" id="UP000587760"/>
    </source>
</evidence>
<name>A0A841RAU0_9SPIO</name>